<dbReference type="AlphaFoldDB" id="A0A1X6NWI7"/>
<protein>
    <submittedName>
        <fullName evidence="2">Uncharacterized protein</fullName>
    </submittedName>
</protein>
<proteinExistence type="predicted"/>
<dbReference type="EMBL" id="KV919027">
    <property type="protein sequence ID" value="OSX72981.1"/>
    <property type="molecule type" value="Genomic_DNA"/>
</dbReference>
<feature type="compositionally biased region" description="Basic residues" evidence="1">
    <location>
        <begin position="79"/>
        <end position="92"/>
    </location>
</feature>
<feature type="compositionally biased region" description="Pro residues" evidence="1">
    <location>
        <begin position="1"/>
        <end position="24"/>
    </location>
</feature>
<gene>
    <name evidence="2" type="ORF">BU14_0389s0004</name>
</gene>
<evidence type="ECO:0000313" key="2">
    <source>
        <dbReference type="EMBL" id="OSX72981.1"/>
    </source>
</evidence>
<organism evidence="2 3">
    <name type="scientific">Porphyra umbilicalis</name>
    <name type="common">Purple laver</name>
    <name type="synonym">Red alga</name>
    <dbReference type="NCBI Taxonomy" id="2786"/>
    <lineage>
        <taxon>Eukaryota</taxon>
        <taxon>Rhodophyta</taxon>
        <taxon>Bangiophyceae</taxon>
        <taxon>Bangiales</taxon>
        <taxon>Bangiaceae</taxon>
        <taxon>Porphyra</taxon>
    </lineage>
</organism>
<sequence length="92" mass="10656">MPPPPPPPWPPPLAPLRWPPPPTPAGSAPLQRGAAASRRSRWPLLGFWRPSRAPPPAPPQRRRRGRMTTPWPFWTGPWRTRRRRRSTRTGRR</sequence>
<feature type="region of interest" description="Disordered" evidence="1">
    <location>
        <begin position="1"/>
        <end position="92"/>
    </location>
</feature>
<dbReference type="Proteomes" id="UP000218209">
    <property type="component" value="Unassembled WGS sequence"/>
</dbReference>
<keyword evidence="3" id="KW-1185">Reference proteome</keyword>
<reference evidence="2 3" key="1">
    <citation type="submission" date="2017-03" db="EMBL/GenBank/DDBJ databases">
        <title>WGS assembly of Porphyra umbilicalis.</title>
        <authorList>
            <person name="Brawley S.H."/>
            <person name="Blouin N.A."/>
            <person name="Ficko-Blean E."/>
            <person name="Wheeler G.L."/>
            <person name="Lohr M."/>
            <person name="Goodson H.V."/>
            <person name="Jenkins J.W."/>
            <person name="Blaby-Haas C.E."/>
            <person name="Helliwell K.E."/>
            <person name="Chan C."/>
            <person name="Marriage T."/>
            <person name="Bhattacharya D."/>
            <person name="Klein A.S."/>
            <person name="Badis Y."/>
            <person name="Brodie J."/>
            <person name="Cao Y."/>
            <person name="Collen J."/>
            <person name="Dittami S.M."/>
            <person name="Gachon C.M."/>
            <person name="Green B.R."/>
            <person name="Karpowicz S."/>
            <person name="Kim J.W."/>
            <person name="Kudahl U."/>
            <person name="Lin S."/>
            <person name="Michel G."/>
            <person name="Mittag M."/>
            <person name="Olson B.J."/>
            <person name="Pangilinan J."/>
            <person name="Peng Y."/>
            <person name="Qiu H."/>
            <person name="Shu S."/>
            <person name="Singer J.T."/>
            <person name="Smith A.G."/>
            <person name="Sprecher B.N."/>
            <person name="Wagner V."/>
            <person name="Wang W."/>
            <person name="Wang Z.-Y."/>
            <person name="Yan J."/>
            <person name="Yarish C."/>
            <person name="Zoeuner-Riek S."/>
            <person name="Zhuang Y."/>
            <person name="Zou Y."/>
            <person name="Lindquist E.A."/>
            <person name="Grimwood J."/>
            <person name="Barry K."/>
            <person name="Rokhsar D.S."/>
            <person name="Schmutz J."/>
            <person name="Stiller J.W."/>
            <person name="Grossman A.R."/>
            <person name="Prochnik S.E."/>
        </authorList>
    </citation>
    <scope>NUCLEOTIDE SEQUENCE [LARGE SCALE GENOMIC DNA]</scope>
    <source>
        <strain evidence="2">4086291</strain>
    </source>
</reference>
<name>A0A1X6NWI7_PORUM</name>
<evidence type="ECO:0000256" key="1">
    <source>
        <dbReference type="SAM" id="MobiDB-lite"/>
    </source>
</evidence>
<accession>A0A1X6NWI7</accession>
<evidence type="ECO:0000313" key="3">
    <source>
        <dbReference type="Proteomes" id="UP000218209"/>
    </source>
</evidence>
<feature type="compositionally biased region" description="Low complexity" evidence="1">
    <location>
        <begin position="67"/>
        <end position="78"/>
    </location>
</feature>